<sequence>MHNGNVCYPDDDMIKSYHAAVPPLITMATTPEEFFVEGLMEAAPPSPSVFVDLPPTPDGLMEDDSDDKLSDHSALLQVQQPFAQIISAPSFGTNNDNTANKGNNIEETKDLLQDDSGDQSTLSSAFFKGADVIGAFLKGIEETSMFLPRDGGFRKDEQVNQMFRESSNCRGIKKRYNRDEHLEEEVGRASKSPMMMDELEEMLDELILRGYETCIREVEKLRISKANEAEKKGKKGGRKAKRDVVDLCTLLFCCEQAVAANNHMRAHELLKQIKWHASATGDGMQRLAQCFAKGLEAQLAGKGSHILQMLSEPPSAMEFLKAYNLHMASCCFNRIALLFNIMTIEHAMSGKNRLHVVDYGPHRAFQWAGLLRWMATREGGPPEVKITAVRRLLPNSCPAEPIEETGHQLSKCARQFGVPFKFYAITEKWEAVCIENLNTDADEVLIVNDLFSFDILMEESIYFDNPSPRDTVLNNIRKMRPDVFIQGVVNCSYGSSLTRFREALFYYRALFDVLDATIPREGKLRLVLE</sequence>
<feature type="region of interest" description="Leucine repeat II (LRII)" evidence="3">
    <location>
        <begin position="404"/>
        <end position="436"/>
    </location>
</feature>
<dbReference type="PANTHER" id="PTHR31636">
    <property type="entry name" value="OSJNBA0084A10.13 PROTEIN-RELATED"/>
    <property type="match status" value="1"/>
</dbReference>
<reference evidence="4" key="2">
    <citation type="journal article" date="2015" name="Data Brief">
        <title>Shoot transcriptome of the giant reed, Arundo donax.</title>
        <authorList>
            <person name="Barrero R.A."/>
            <person name="Guerrero F.D."/>
            <person name="Moolhuijzen P."/>
            <person name="Goolsby J.A."/>
            <person name="Tidwell J."/>
            <person name="Bellgard S.E."/>
            <person name="Bellgard M.I."/>
        </authorList>
    </citation>
    <scope>NUCLEOTIDE SEQUENCE</scope>
    <source>
        <tissue evidence="4">Shoot tissue taken approximately 20 cm above the soil surface</tissue>
    </source>
</reference>
<dbReference type="PROSITE" id="PS50985">
    <property type="entry name" value="GRAS"/>
    <property type="match status" value="1"/>
</dbReference>
<reference evidence="4" key="1">
    <citation type="submission" date="2014-09" db="EMBL/GenBank/DDBJ databases">
        <authorList>
            <person name="Magalhaes I.L.F."/>
            <person name="Oliveira U."/>
            <person name="Santos F.R."/>
            <person name="Vidigal T.H.D.A."/>
            <person name="Brescovit A.D."/>
            <person name="Santos A.J."/>
        </authorList>
    </citation>
    <scope>NUCLEOTIDE SEQUENCE</scope>
    <source>
        <tissue evidence="4">Shoot tissue taken approximately 20 cm above the soil surface</tissue>
    </source>
</reference>
<protein>
    <submittedName>
        <fullName evidence="4">Uncharacterized protein</fullName>
    </submittedName>
</protein>
<evidence type="ECO:0000313" key="4">
    <source>
        <dbReference type="EMBL" id="JAD76799.1"/>
    </source>
</evidence>
<evidence type="ECO:0000256" key="1">
    <source>
        <dbReference type="ARBA" id="ARBA00023015"/>
    </source>
</evidence>
<keyword evidence="2" id="KW-0804">Transcription</keyword>
<proteinExistence type="inferred from homology"/>
<comment type="caution">
    <text evidence="3">Lacks conserved residue(s) required for the propagation of feature annotation.</text>
</comment>
<dbReference type="AlphaFoldDB" id="A0A0A9CKH4"/>
<dbReference type="Pfam" id="PF03514">
    <property type="entry name" value="GRAS"/>
    <property type="match status" value="1"/>
</dbReference>
<evidence type="ECO:0000256" key="2">
    <source>
        <dbReference type="ARBA" id="ARBA00023163"/>
    </source>
</evidence>
<evidence type="ECO:0000256" key="3">
    <source>
        <dbReference type="PROSITE-ProRule" id="PRU01191"/>
    </source>
</evidence>
<keyword evidence="1" id="KW-0805">Transcription regulation</keyword>
<feature type="region of interest" description="VHIID" evidence="3">
    <location>
        <begin position="323"/>
        <end position="388"/>
    </location>
</feature>
<organism evidence="4">
    <name type="scientific">Arundo donax</name>
    <name type="common">Giant reed</name>
    <name type="synonym">Donax arundinaceus</name>
    <dbReference type="NCBI Taxonomy" id="35708"/>
    <lineage>
        <taxon>Eukaryota</taxon>
        <taxon>Viridiplantae</taxon>
        <taxon>Streptophyta</taxon>
        <taxon>Embryophyta</taxon>
        <taxon>Tracheophyta</taxon>
        <taxon>Spermatophyta</taxon>
        <taxon>Magnoliopsida</taxon>
        <taxon>Liliopsida</taxon>
        <taxon>Poales</taxon>
        <taxon>Poaceae</taxon>
        <taxon>PACMAD clade</taxon>
        <taxon>Arundinoideae</taxon>
        <taxon>Arundineae</taxon>
        <taxon>Arundo</taxon>
    </lineage>
</organism>
<name>A0A0A9CKH4_ARUDO</name>
<dbReference type="InterPro" id="IPR005202">
    <property type="entry name" value="TF_GRAS"/>
</dbReference>
<accession>A0A0A9CKH4</accession>
<dbReference type="EMBL" id="GBRH01221096">
    <property type="protein sequence ID" value="JAD76799.1"/>
    <property type="molecule type" value="Transcribed_RNA"/>
</dbReference>
<feature type="short sequence motif" description="VHIID" evidence="3">
    <location>
        <begin position="354"/>
        <end position="358"/>
    </location>
</feature>
<comment type="similarity">
    <text evidence="3">Belongs to the GRAS family.</text>
</comment>